<dbReference type="InterPro" id="IPR010982">
    <property type="entry name" value="Lambda_DNA-bd_dom_sf"/>
</dbReference>
<evidence type="ECO:0000313" key="3">
    <source>
        <dbReference type="Proteomes" id="UP000071859"/>
    </source>
</evidence>
<dbReference type="AlphaFoldDB" id="A0A158EJ03"/>
<dbReference type="SUPFAM" id="SSF47413">
    <property type="entry name" value="lambda repressor-like DNA-binding domains"/>
    <property type="match status" value="1"/>
</dbReference>
<accession>A0A158EJ03</accession>
<proteinExistence type="predicted"/>
<dbReference type="SMART" id="SM00530">
    <property type="entry name" value="HTH_XRE"/>
    <property type="match status" value="1"/>
</dbReference>
<evidence type="ECO:0000313" key="2">
    <source>
        <dbReference type="EMBL" id="SAL06835.1"/>
    </source>
</evidence>
<dbReference type="OrthoDB" id="6120544at2"/>
<reference evidence="2" key="1">
    <citation type="submission" date="2016-01" db="EMBL/GenBank/DDBJ databases">
        <authorList>
            <person name="Peeters C."/>
        </authorList>
    </citation>
    <scope>NUCLEOTIDE SEQUENCE</scope>
    <source>
        <strain evidence="2">LMG 29321</strain>
    </source>
</reference>
<feature type="domain" description="HTH cro/C1-type" evidence="1">
    <location>
        <begin position="10"/>
        <end position="67"/>
    </location>
</feature>
<dbReference type="RefSeq" id="WP_062612672.1">
    <property type="nucleotide sequence ID" value="NZ_FCOX02000139.1"/>
</dbReference>
<sequence length="164" mass="18290">MDMFSLGQTVRERRRILGLTQARLAKMANLSRRTIHELEAGKAQIPDLGVEAASKLLGVLGLSLHPSLTGRQKKRGLWMAAKNASVSYKGEFSAEMLERALATAEVPFGYEAHIGHFLDESPLDYVVMAVEEAAQIEHRTPAEIWTNVTRLAQQHSINRKSIWV</sequence>
<dbReference type="Pfam" id="PF01381">
    <property type="entry name" value="HTH_3"/>
    <property type="match status" value="1"/>
</dbReference>
<dbReference type="PROSITE" id="PS50943">
    <property type="entry name" value="HTH_CROC1"/>
    <property type="match status" value="1"/>
</dbReference>
<comment type="caution">
    <text evidence="2">The sequence shown here is derived from an EMBL/GenBank/DDBJ whole genome shotgun (WGS) entry which is preliminary data.</text>
</comment>
<dbReference type="GO" id="GO:0003677">
    <property type="term" value="F:DNA binding"/>
    <property type="evidence" value="ECO:0007669"/>
    <property type="project" value="InterPro"/>
</dbReference>
<dbReference type="Proteomes" id="UP000071859">
    <property type="component" value="Unassembled WGS sequence"/>
</dbReference>
<evidence type="ECO:0000259" key="1">
    <source>
        <dbReference type="PROSITE" id="PS50943"/>
    </source>
</evidence>
<dbReference type="InterPro" id="IPR001387">
    <property type="entry name" value="Cro/C1-type_HTH"/>
</dbReference>
<gene>
    <name evidence="2" type="ORF">AWB78_08273</name>
</gene>
<name>A0A158EJ03_9BURK</name>
<organism evidence="2 3">
    <name type="scientific">Caballeronia calidae</name>
    <dbReference type="NCBI Taxonomy" id="1777139"/>
    <lineage>
        <taxon>Bacteria</taxon>
        <taxon>Pseudomonadati</taxon>
        <taxon>Pseudomonadota</taxon>
        <taxon>Betaproteobacteria</taxon>
        <taxon>Burkholderiales</taxon>
        <taxon>Burkholderiaceae</taxon>
        <taxon>Caballeronia</taxon>
    </lineage>
</organism>
<dbReference type="CDD" id="cd00093">
    <property type="entry name" value="HTH_XRE"/>
    <property type="match status" value="1"/>
</dbReference>
<keyword evidence="3" id="KW-1185">Reference proteome</keyword>
<dbReference type="Gene3D" id="1.10.260.40">
    <property type="entry name" value="lambda repressor-like DNA-binding domains"/>
    <property type="match status" value="1"/>
</dbReference>
<dbReference type="EMBL" id="FCOX02000139">
    <property type="protein sequence ID" value="SAL06835.1"/>
    <property type="molecule type" value="Genomic_DNA"/>
</dbReference>
<protein>
    <submittedName>
        <fullName evidence="2">XRE family transcriptional regulator</fullName>
    </submittedName>
</protein>